<organism evidence="5 6">
    <name type="scientific">Forsythia ovata</name>
    <dbReference type="NCBI Taxonomy" id="205694"/>
    <lineage>
        <taxon>Eukaryota</taxon>
        <taxon>Viridiplantae</taxon>
        <taxon>Streptophyta</taxon>
        <taxon>Embryophyta</taxon>
        <taxon>Tracheophyta</taxon>
        <taxon>Spermatophyta</taxon>
        <taxon>Magnoliopsida</taxon>
        <taxon>eudicotyledons</taxon>
        <taxon>Gunneridae</taxon>
        <taxon>Pentapetalae</taxon>
        <taxon>asterids</taxon>
        <taxon>lamiids</taxon>
        <taxon>Lamiales</taxon>
        <taxon>Oleaceae</taxon>
        <taxon>Forsythieae</taxon>
        <taxon>Forsythia</taxon>
    </lineage>
</organism>
<dbReference type="EMBL" id="JBFOLJ010000015">
    <property type="protein sequence ID" value="KAL2473866.1"/>
    <property type="molecule type" value="Genomic_DNA"/>
</dbReference>
<dbReference type="Pfam" id="PF13947">
    <property type="entry name" value="GUB_WAK_bind"/>
    <property type="match status" value="1"/>
</dbReference>
<dbReference type="PANTHER" id="PTHR33491">
    <property type="entry name" value="OSJNBA0016N04.9 PROTEIN"/>
    <property type="match status" value="1"/>
</dbReference>
<dbReference type="InterPro" id="IPR025287">
    <property type="entry name" value="WAK_GUB"/>
</dbReference>
<dbReference type="GO" id="GO:0016020">
    <property type="term" value="C:membrane"/>
    <property type="evidence" value="ECO:0007669"/>
    <property type="project" value="UniProtKB-SubCell"/>
</dbReference>
<comment type="caution">
    <text evidence="5">The sequence shown here is derived from an EMBL/GenBank/DDBJ whole genome shotgun (WGS) entry which is preliminary data.</text>
</comment>
<name>A0ABD1QCL7_9LAMI</name>
<gene>
    <name evidence="5" type="ORF">Fot_49602</name>
</gene>
<dbReference type="Proteomes" id="UP001604277">
    <property type="component" value="Unassembled WGS sequence"/>
</dbReference>
<protein>
    <submittedName>
        <fullName evidence="5">Wall-associated receptor kinase-like 22</fullName>
    </submittedName>
</protein>
<evidence type="ECO:0000313" key="6">
    <source>
        <dbReference type="Proteomes" id="UP001604277"/>
    </source>
</evidence>
<keyword evidence="6" id="KW-1185">Reference proteome</keyword>
<dbReference type="Gene3D" id="2.10.25.10">
    <property type="entry name" value="Laminin"/>
    <property type="match status" value="1"/>
</dbReference>
<accession>A0ABD1QCL7</accession>
<feature type="domain" description="Wall-associated receptor kinase galacturonan-binding" evidence="4">
    <location>
        <begin position="33"/>
        <end position="85"/>
    </location>
</feature>
<evidence type="ECO:0000313" key="5">
    <source>
        <dbReference type="EMBL" id="KAL2473866.1"/>
    </source>
</evidence>
<keyword evidence="2 3" id="KW-0732">Signal</keyword>
<evidence type="ECO:0000259" key="4">
    <source>
        <dbReference type="Pfam" id="PF13947"/>
    </source>
</evidence>
<reference evidence="6" key="1">
    <citation type="submission" date="2024-07" db="EMBL/GenBank/DDBJ databases">
        <title>Two chromosome-level genome assemblies of Korean endemic species Abeliophyllum distichum and Forsythia ovata (Oleaceae).</title>
        <authorList>
            <person name="Jang H."/>
        </authorList>
    </citation>
    <scope>NUCLEOTIDE SEQUENCE [LARGE SCALE GENOMIC DNA]</scope>
</reference>
<comment type="subcellular location">
    <subcellularLocation>
        <location evidence="1">Membrane</location>
        <topology evidence="1">Single-pass membrane protein</topology>
    </subcellularLocation>
</comment>
<evidence type="ECO:0000256" key="3">
    <source>
        <dbReference type="SAM" id="SignalP"/>
    </source>
</evidence>
<evidence type="ECO:0000256" key="2">
    <source>
        <dbReference type="ARBA" id="ARBA00022729"/>
    </source>
</evidence>
<feature type="chain" id="PRO_5044858422" evidence="3">
    <location>
        <begin position="27"/>
        <end position="252"/>
    </location>
</feature>
<proteinExistence type="predicted"/>
<sequence>MAPQRMLVRIMYSALLFALHFQDTTALTKNPHCQNKCGNLTIPYPFGIGEKCYLAERFAVTCNHSTNSAYLDFFDSQVFNISESDVHINAFPVLPLKFNKSSGENLLIEYAEATWGPYFILPRARNKLVVTSIPKDISDFTLRVHSMNTDKKSWASYDCNAFFIADKDFNGFDKPTNFSNCGKDDIIKYSAPVILEWAVGNTSCKNASKIKGYACRENSDCVDAAGGGAYRCRCKRGYKGNPYIKQGCKGNA</sequence>
<dbReference type="AlphaFoldDB" id="A0ABD1QCL7"/>
<feature type="signal peptide" evidence="3">
    <location>
        <begin position="1"/>
        <end position="26"/>
    </location>
</feature>
<evidence type="ECO:0000256" key="1">
    <source>
        <dbReference type="ARBA" id="ARBA00004167"/>
    </source>
</evidence>